<keyword evidence="4" id="KW-1185">Reference proteome</keyword>
<dbReference type="SUPFAM" id="SSF52047">
    <property type="entry name" value="RNI-like"/>
    <property type="match status" value="1"/>
</dbReference>
<evidence type="ECO:0000256" key="2">
    <source>
        <dbReference type="ARBA" id="ARBA00022737"/>
    </source>
</evidence>
<proteinExistence type="predicted"/>
<dbReference type="Pfam" id="PF13516">
    <property type="entry name" value="LRR_6"/>
    <property type="match status" value="5"/>
</dbReference>
<dbReference type="InterPro" id="IPR051261">
    <property type="entry name" value="NLR"/>
</dbReference>
<keyword evidence="1" id="KW-0433">Leucine-rich repeat</keyword>
<dbReference type="Proteomes" id="UP000018467">
    <property type="component" value="Unassembled WGS sequence"/>
</dbReference>
<evidence type="ECO:0000313" key="4">
    <source>
        <dbReference type="Proteomes" id="UP000018467"/>
    </source>
</evidence>
<dbReference type="SMART" id="SM00368">
    <property type="entry name" value="LRR_RI"/>
    <property type="match status" value="7"/>
</dbReference>
<dbReference type="GeneTree" id="ENSGT01150000286911"/>
<dbReference type="Gene3D" id="3.80.10.10">
    <property type="entry name" value="Ribonuclease Inhibitor"/>
    <property type="match status" value="2"/>
</dbReference>
<dbReference type="AlphaFoldDB" id="A0A3B1K6P4"/>
<evidence type="ECO:0000256" key="1">
    <source>
        <dbReference type="ARBA" id="ARBA00022614"/>
    </source>
</evidence>
<dbReference type="PANTHER" id="PTHR24106">
    <property type="entry name" value="NACHT, LRR AND CARD DOMAINS-CONTAINING"/>
    <property type="match status" value="1"/>
</dbReference>
<reference evidence="4" key="1">
    <citation type="submission" date="2013-03" db="EMBL/GenBank/DDBJ databases">
        <authorList>
            <person name="Jeffery W."/>
            <person name="Warren W."/>
            <person name="Wilson R.K."/>
        </authorList>
    </citation>
    <scope>NUCLEOTIDE SEQUENCE</scope>
    <source>
        <strain evidence="4">female</strain>
    </source>
</reference>
<accession>A0A3B1K6P4</accession>
<dbReference type="Ensembl" id="ENSAMXT00000049454.1">
    <property type="protein sequence ID" value="ENSAMXP00000049636.1"/>
    <property type="gene ID" value="ENSAMXG00000033662.1"/>
</dbReference>
<reference evidence="4" key="2">
    <citation type="journal article" date="2014" name="Nat. Commun.">
        <title>The cavefish genome reveals candidate genes for eye loss.</title>
        <authorList>
            <person name="McGaugh S.E."/>
            <person name="Gross J.B."/>
            <person name="Aken B."/>
            <person name="Blin M."/>
            <person name="Borowsky R."/>
            <person name="Chalopin D."/>
            <person name="Hinaux H."/>
            <person name="Jeffery W.R."/>
            <person name="Keene A."/>
            <person name="Ma L."/>
            <person name="Minx P."/>
            <person name="Murphy D."/>
            <person name="O'Quin K.E."/>
            <person name="Retaux S."/>
            <person name="Rohner N."/>
            <person name="Searle S.M."/>
            <person name="Stahl B.A."/>
            <person name="Tabin C."/>
            <person name="Volff J.N."/>
            <person name="Yoshizawa M."/>
            <person name="Warren W.C."/>
        </authorList>
    </citation>
    <scope>NUCLEOTIDE SEQUENCE [LARGE SCALE GENOMIC DNA]</scope>
    <source>
        <strain evidence="4">female</strain>
    </source>
</reference>
<name>A0A3B1K6P4_ASTMX</name>
<dbReference type="InParanoid" id="A0A3B1K6P4"/>
<dbReference type="InterPro" id="IPR001611">
    <property type="entry name" value="Leu-rich_rpt"/>
</dbReference>
<dbReference type="InterPro" id="IPR032675">
    <property type="entry name" value="LRR_dom_sf"/>
</dbReference>
<reference evidence="3" key="3">
    <citation type="submission" date="2025-08" db="UniProtKB">
        <authorList>
            <consortium name="Ensembl"/>
        </authorList>
    </citation>
    <scope>IDENTIFICATION</scope>
</reference>
<evidence type="ECO:0000313" key="3">
    <source>
        <dbReference type="Ensembl" id="ENSAMXP00000049636.1"/>
    </source>
</evidence>
<sequence length="329" mass="36199">MNLLLQTELKLSRNPAGLSGDSRVKLLCDLLQDTHCKLRKLQINNDDLTEESCSALARVLTSSSLRELDLSNNNLQNSGVKKLCEALKNPRCKLETLSLSSCSVTEEGYAALASALTTKHKSHLKKLDFSGNDPGDKGVQQITSVFMSSNKTLRLLKSDAAEKACTRLEDILKQNPLLQSELDLSKTKPEQISVNQLSALLEDPLCRLQKLTLYEGGSITEKDCAAVISALIINPSHLRELDLNENKLDQSALKKLCDLLKNLCCKLEKLRLKNCSIEEKGCVDLASALCLNPTHISVLDLSKNKLGDSGMKQLCKLVKNQECKLQGLL</sequence>
<dbReference type="PROSITE" id="PS51450">
    <property type="entry name" value="LRR"/>
    <property type="match status" value="1"/>
</dbReference>
<reference evidence="3" key="4">
    <citation type="submission" date="2025-09" db="UniProtKB">
        <authorList>
            <consortium name="Ensembl"/>
        </authorList>
    </citation>
    <scope>IDENTIFICATION</scope>
</reference>
<keyword evidence="2" id="KW-0677">Repeat</keyword>
<protein>
    <submittedName>
        <fullName evidence="3">Uncharacterized protein</fullName>
    </submittedName>
</protein>
<dbReference type="Bgee" id="ENSAMXG00000033662">
    <property type="expression patterns" value="Expressed in intestine and 12 other cell types or tissues"/>
</dbReference>
<organism evidence="3 4">
    <name type="scientific">Astyanax mexicanus</name>
    <name type="common">Blind cave fish</name>
    <name type="synonym">Astyanax fasciatus mexicanus</name>
    <dbReference type="NCBI Taxonomy" id="7994"/>
    <lineage>
        <taxon>Eukaryota</taxon>
        <taxon>Metazoa</taxon>
        <taxon>Chordata</taxon>
        <taxon>Craniata</taxon>
        <taxon>Vertebrata</taxon>
        <taxon>Euteleostomi</taxon>
        <taxon>Actinopterygii</taxon>
        <taxon>Neopterygii</taxon>
        <taxon>Teleostei</taxon>
        <taxon>Ostariophysi</taxon>
        <taxon>Characiformes</taxon>
        <taxon>Characoidei</taxon>
        <taxon>Acestrorhamphidae</taxon>
        <taxon>Acestrorhamphinae</taxon>
        <taxon>Astyanax</taxon>
    </lineage>
</organism>